<dbReference type="InterPro" id="IPR050361">
    <property type="entry name" value="MPP/UQCRC_Complex"/>
</dbReference>
<dbReference type="InterPro" id="IPR011249">
    <property type="entry name" value="Metalloenz_LuxS/M16"/>
</dbReference>
<feature type="domain" description="Peptidase M16 C-terminal" evidence="1">
    <location>
        <begin position="180"/>
        <end position="351"/>
    </location>
</feature>
<dbReference type="InterPro" id="IPR007863">
    <property type="entry name" value="Peptidase_M16_C"/>
</dbReference>
<keyword evidence="3" id="KW-1185">Reference proteome</keyword>
<protein>
    <submittedName>
        <fullName evidence="2">Putative Zn-dependent peptidase</fullName>
    </submittedName>
</protein>
<dbReference type="Gene3D" id="3.30.830.10">
    <property type="entry name" value="Metalloenzyme, LuxS/M16 peptidase-like"/>
    <property type="match status" value="2"/>
</dbReference>
<dbReference type="Pfam" id="PF05193">
    <property type="entry name" value="Peptidase_M16_C"/>
    <property type="match status" value="1"/>
</dbReference>
<dbReference type="Proteomes" id="UP000562464">
    <property type="component" value="Unassembled WGS sequence"/>
</dbReference>
<name>A0A841C4X4_9LACT</name>
<dbReference type="AlphaFoldDB" id="A0A841C4X4"/>
<evidence type="ECO:0000259" key="1">
    <source>
        <dbReference type="Pfam" id="PF05193"/>
    </source>
</evidence>
<dbReference type="RefSeq" id="WP_183538543.1">
    <property type="nucleotide sequence ID" value="NZ_JACHHV010000003.1"/>
</dbReference>
<reference evidence="2 3" key="1">
    <citation type="submission" date="2020-08" db="EMBL/GenBank/DDBJ databases">
        <title>Genomic Encyclopedia of Type Strains, Phase IV (KMG-IV): sequencing the most valuable type-strain genomes for metagenomic binning, comparative biology and taxonomic classification.</title>
        <authorList>
            <person name="Goeker M."/>
        </authorList>
    </citation>
    <scope>NUCLEOTIDE SEQUENCE [LARGE SCALE GENOMIC DNA]</scope>
    <source>
        <strain evidence="2 3">DSM 14925</strain>
    </source>
</reference>
<accession>A0A841C4X4</accession>
<evidence type="ECO:0000313" key="2">
    <source>
        <dbReference type="EMBL" id="MBB5887394.1"/>
    </source>
</evidence>
<dbReference type="GO" id="GO:0046872">
    <property type="term" value="F:metal ion binding"/>
    <property type="evidence" value="ECO:0007669"/>
    <property type="project" value="InterPro"/>
</dbReference>
<dbReference type="SUPFAM" id="SSF63411">
    <property type="entry name" value="LuxS/MPP-like metallohydrolase"/>
    <property type="match status" value="2"/>
</dbReference>
<organism evidence="2 3">
    <name type="scientific">Lactovum miscens</name>
    <dbReference type="NCBI Taxonomy" id="190387"/>
    <lineage>
        <taxon>Bacteria</taxon>
        <taxon>Bacillati</taxon>
        <taxon>Bacillota</taxon>
        <taxon>Bacilli</taxon>
        <taxon>Lactobacillales</taxon>
        <taxon>Streptococcaceae</taxon>
        <taxon>Lactovum</taxon>
    </lineage>
</organism>
<evidence type="ECO:0000313" key="3">
    <source>
        <dbReference type="Proteomes" id="UP000562464"/>
    </source>
</evidence>
<proteinExistence type="predicted"/>
<gene>
    <name evidence="2" type="ORF">HNQ37_000264</name>
</gene>
<dbReference type="PANTHER" id="PTHR11851:SF186">
    <property type="entry name" value="INACTIVE METALLOPROTEASE YMFF-RELATED"/>
    <property type="match status" value="1"/>
</dbReference>
<comment type="caution">
    <text evidence="2">The sequence shown here is derived from an EMBL/GenBank/DDBJ whole genome shotgun (WGS) entry which is preliminary data.</text>
</comment>
<dbReference type="EMBL" id="JACHHV010000003">
    <property type="protein sequence ID" value="MBB5887394.1"/>
    <property type="molecule type" value="Genomic_DNA"/>
</dbReference>
<sequence length="421" mass="48016">MPTILTSANGLKIQLIHETKFKTVRIVVRFRELINQEHLAERALLSNLFEVSSSKYATSSDFETALAMNYGTRMSSSVSNKGVQHFLTLAMNVVEPRFVGEDTLKTAVDFLQTVIFEPKVSGNQFDTSIFEIEKNNLLHYFESLLDDNSYLAAKGLSELYFDKKEFSLSNMGSAEQLKQIDAKHLFEYYKEMMTSNVMDIFVLGNITEAEVAELFSSWQFKGKSELTEIFYQQPVKLFESHSIEKEAFQSQLSLAWNLPIQFGDKDYMALQLFNALYGSQPNSKLFSIVRERESLAYEISSYFDSFIGQFRVSAGIDPADYVRVKELTLQLFEAMKNGDFSDEDMAQCKALLRNAFLASQDSVANLVEEAFIDQILPERKLTSKEWLSQLEEVTKGEVQDVAERLTLQAEFQVKGVVPNDY</sequence>
<dbReference type="PANTHER" id="PTHR11851">
    <property type="entry name" value="METALLOPROTEASE"/>
    <property type="match status" value="1"/>
</dbReference>
<dbReference type="NCBIfam" id="NF047422">
    <property type="entry name" value="YfmF_fam"/>
    <property type="match status" value="1"/>
</dbReference>